<keyword evidence="6 8" id="KW-0472">Membrane</keyword>
<dbReference type="Pfam" id="PF01794">
    <property type="entry name" value="Ferric_reduct"/>
    <property type="match status" value="1"/>
</dbReference>
<feature type="compositionally biased region" description="Basic and acidic residues" evidence="7">
    <location>
        <begin position="67"/>
        <end position="87"/>
    </location>
</feature>
<evidence type="ECO:0000256" key="6">
    <source>
        <dbReference type="ARBA" id="ARBA00023136"/>
    </source>
</evidence>
<dbReference type="GO" id="GO:0006879">
    <property type="term" value="P:intracellular iron ion homeostasis"/>
    <property type="evidence" value="ECO:0007669"/>
    <property type="project" value="TreeGrafter"/>
</dbReference>
<name>A0A9P8SAJ6_9HYPO</name>
<evidence type="ECO:0000256" key="1">
    <source>
        <dbReference type="ARBA" id="ARBA00004141"/>
    </source>
</evidence>
<sequence length="812" mass="90576">MHQFRWLVALAALTSGASCFGVTNTHDGAKGFIGYGITLYEPLCAWPCLSAITAPINCTDGDLANTARDKRSERSVPDAVPQRREAADAGEPVYPSGTGWQVTAEPTRQCQSRNEYFMKTAAYCLQTRCRSLPLQELETFYEKQFPGVNKSALAPEYHSYSTLVAAITSVPTQPLKASVILNYTAYIPDETYNIYYSTMYTYAKTEKRGSWYAMVIFVSGAIIPIGVSMLRFLPWPQRWLTKFHAFIIDPPLLGTKHETPVWGLGTVPTRGQAILLLYMWVINVVATVQGIDYAFPSSRYSTPAEAYKTYVANRSGVMSCALFPLVMLYAGRNNLLLWLTNWSHATFLLIHRWTAVLCMLHAVVHGALYLNSALLNYHGWSYVEQSTQRYWQLGAAALLALVILCVISVQIVRRKAYELFLVLHILLAVVALAGAFFHINLKYTSDYGYENWLIMALAVWAFDRAMRLARSLRHGVKRAYLSPIDDEYYRLDIPNLSASGHVYLHFPTVSSWRVWENHPFSVATVSYRKSKLESTVQMVETKEMAKNESTIHTSRGSSSAASISEQTQAEQLGSSGVVLFVRKHAGMTALLAKRRAREKGVPVLVEGSYDIGSTFLQDQHPKPTHDYPNLICIAGGVGITGVLSALDHFNNTAKPCGTRKLLWGVRTMPLVHAVESMLGYDCGRGLERRWGNLEVTLSVGQRFNLRHVLEKELRVQRGGTTVVVCGPTIAEVAQRDLAIEMQLKFVGTAHLSKSRKIFGLPDFDSVQLVVEALNMGCRHIDTAERERQTGMHQLPEAQLTAIQFASARGIFG</sequence>
<protein>
    <recommendedName>
        <fullName evidence="10">Ferric oxidoreductase domain-containing protein</fullName>
    </recommendedName>
</protein>
<dbReference type="SFLD" id="SFLDS00052">
    <property type="entry name" value="Ferric_Reductase_Domain"/>
    <property type="match status" value="1"/>
</dbReference>
<evidence type="ECO:0000313" key="12">
    <source>
        <dbReference type="Proteomes" id="UP000764110"/>
    </source>
</evidence>
<dbReference type="GO" id="GO:0015677">
    <property type="term" value="P:copper ion import"/>
    <property type="evidence" value="ECO:0007669"/>
    <property type="project" value="TreeGrafter"/>
</dbReference>
<gene>
    <name evidence="11" type="ORF">MHUMG1_02161</name>
</gene>
<accession>A0A9P8SAJ6</accession>
<evidence type="ECO:0000256" key="4">
    <source>
        <dbReference type="ARBA" id="ARBA00022989"/>
    </source>
</evidence>
<evidence type="ECO:0000259" key="10">
    <source>
        <dbReference type="Pfam" id="PF01794"/>
    </source>
</evidence>
<evidence type="ECO:0000256" key="9">
    <source>
        <dbReference type="SAM" id="SignalP"/>
    </source>
</evidence>
<dbReference type="InterPro" id="IPR051410">
    <property type="entry name" value="Ferric/Cupric_Reductase"/>
</dbReference>
<feature type="transmembrane region" description="Helical" evidence="8">
    <location>
        <begin position="211"/>
        <end position="233"/>
    </location>
</feature>
<feature type="compositionally biased region" description="Low complexity" evidence="7">
    <location>
        <begin position="557"/>
        <end position="566"/>
    </location>
</feature>
<keyword evidence="9" id="KW-0732">Signal</keyword>
<dbReference type="CDD" id="cd06186">
    <property type="entry name" value="NOX_Duox_like_FAD_NADP"/>
    <property type="match status" value="1"/>
</dbReference>
<dbReference type="SUPFAM" id="SSF52343">
    <property type="entry name" value="Ferredoxin reductase-like, C-terminal NADP-linked domain"/>
    <property type="match status" value="1"/>
</dbReference>
<dbReference type="GO" id="GO:0000293">
    <property type="term" value="F:ferric-chelate reductase activity"/>
    <property type="evidence" value="ECO:0007669"/>
    <property type="project" value="TreeGrafter"/>
</dbReference>
<feature type="chain" id="PRO_5040220227" description="Ferric oxidoreductase domain-containing protein" evidence="9">
    <location>
        <begin position="20"/>
        <end position="812"/>
    </location>
</feature>
<feature type="transmembrane region" description="Helical" evidence="8">
    <location>
        <begin position="273"/>
        <end position="291"/>
    </location>
</feature>
<comment type="caution">
    <text evidence="11">The sequence shown here is derived from an EMBL/GenBank/DDBJ whole genome shotgun (WGS) entry which is preliminary data.</text>
</comment>
<feature type="domain" description="Ferric oxidoreductase" evidence="10">
    <location>
        <begin position="315"/>
        <end position="434"/>
    </location>
</feature>
<dbReference type="AlphaFoldDB" id="A0A9P8SAJ6"/>
<dbReference type="GO" id="GO:0006826">
    <property type="term" value="P:iron ion transport"/>
    <property type="evidence" value="ECO:0007669"/>
    <property type="project" value="TreeGrafter"/>
</dbReference>
<keyword evidence="2" id="KW-0813">Transport</keyword>
<dbReference type="PANTHER" id="PTHR32361:SF9">
    <property type="entry name" value="FERRIC REDUCTASE TRANSMEMBRANE COMPONENT 3-RELATED"/>
    <property type="match status" value="1"/>
</dbReference>
<dbReference type="SFLD" id="SFLDG01168">
    <property type="entry name" value="Ferric_reductase_subgroup_(FRE"/>
    <property type="match status" value="1"/>
</dbReference>
<feature type="region of interest" description="Disordered" evidence="7">
    <location>
        <begin position="67"/>
        <end position="93"/>
    </location>
</feature>
<keyword evidence="12" id="KW-1185">Reference proteome</keyword>
<evidence type="ECO:0000256" key="7">
    <source>
        <dbReference type="SAM" id="MobiDB-lite"/>
    </source>
</evidence>
<dbReference type="GO" id="GO:0005886">
    <property type="term" value="C:plasma membrane"/>
    <property type="evidence" value="ECO:0007669"/>
    <property type="project" value="TreeGrafter"/>
</dbReference>
<dbReference type="InterPro" id="IPR039261">
    <property type="entry name" value="FNR_nucleotide-bd"/>
</dbReference>
<dbReference type="Gene3D" id="3.40.50.80">
    <property type="entry name" value="Nucleotide-binding domain of ferredoxin-NADP reductase (FNR) module"/>
    <property type="match status" value="1"/>
</dbReference>
<organism evidence="11 12">
    <name type="scientific">Metarhizium humberi</name>
    <dbReference type="NCBI Taxonomy" id="2596975"/>
    <lineage>
        <taxon>Eukaryota</taxon>
        <taxon>Fungi</taxon>
        <taxon>Dikarya</taxon>
        <taxon>Ascomycota</taxon>
        <taxon>Pezizomycotina</taxon>
        <taxon>Sordariomycetes</taxon>
        <taxon>Hypocreomycetidae</taxon>
        <taxon>Hypocreales</taxon>
        <taxon>Clavicipitaceae</taxon>
        <taxon>Metarhizium</taxon>
    </lineage>
</organism>
<keyword evidence="3 8" id="KW-0812">Transmembrane</keyword>
<dbReference type="EMBL" id="JACEFI010000003">
    <property type="protein sequence ID" value="KAH0599374.1"/>
    <property type="molecule type" value="Genomic_DNA"/>
</dbReference>
<evidence type="ECO:0000256" key="2">
    <source>
        <dbReference type="ARBA" id="ARBA00022448"/>
    </source>
</evidence>
<dbReference type="Proteomes" id="UP000764110">
    <property type="component" value="Unassembled WGS sequence"/>
</dbReference>
<proteinExistence type="predicted"/>
<evidence type="ECO:0000313" key="11">
    <source>
        <dbReference type="EMBL" id="KAH0599374.1"/>
    </source>
</evidence>
<dbReference type="InterPro" id="IPR013130">
    <property type="entry name" value="Fe3_Rdtase_TM_dom"/>
</dbReference>
<feature type="transmembrane region" description="Helical" evidence="8">
    <location>
        <begin position="311"/>
        <end position="330"/>
    </location>
</feature>
<feature type="transmembrane region" description="Helical" evidence="8">
    <location>
        <begin position="350"/>
        <end position="370"/>
    </location>
</feature>
<dbReference type="PANTHER" id="PTHR32361">
    <property type="entry name" value="FERRIC/CUPRIC REDUCTASE TRANSMEMBRANE COMPONENT"/>
    <property type="match status" value="1"/>
</dbReference>
<feature type="transmembrane region" description="Helical" evidence="8">
    <location>
        <begin position="390"/>
        <end position="412"/>
    </location>
</feature>
<keyword evidence="5" id="KW-0406">Ion transport</keyword>
<evidence type="ECO:0000256" key="5">
    <source>
        <dbReference type="ARBA" id="ARBA00023065"/>
    </source>
</evidence>
<evidence type="ECO:0000256" key="3">
    <source>
        <dbReference type="ARBA" id="ARBA00022692"/>
    </source>
</evidence>
<feature type="region of interest" description="Disordered" evidence="7">
    <location>
        <begin position="546"/>
        <end position="566"/>
    </location>
</feature>
<keyword evidence="4 8" id="KW-1133">Transmembrane helix</keyword>
<dbReference type="PROSITE" id="PS51257">
    <property type="entry name" value="PROKAR_LIPOPROTEIN"/>
    <property type="match status" value="1"/>
</dbReference>
<comment type="subcellular location">
    <subcellularLocation>
        <location evidence="1">Membrane</location>
        <topology evidence="1">Multi-pass membrane protein</topology>
    </subcellularLocation>
</comment>
<reference evidence="11 12" key="1">
    <citation type="submission" date="2020-07" db="EMBL/GenBank/DDBJ databases">
        <title>Metarhizium humberi genome.</title>
        <authorList>
            <person name="Lysoe E."/>
        </authorList>
    </citation>
    <scope>NUCLEOTIDE SEQUENCE [LARGE SCALE GENOMIC DNA]</scope>
    <source>
        <strain evidence="11 12">ESALQ1638</strain>
    </source>
</reference>
<feature type="transmembrane region" description="Helical" evidence="8">
    <location>
        <begin position="419"/>
        <end position="439"/>
    </location>
</feature>
<evidence type="ECO:0000256" key="8">
    <source>
        <dbReference type="SAM" id="Phobius"/>
    </source>
</evidence>
<feature type="compositionally biased region" description="Polar residues" evidence="7">
    <location>
        <begin position="547"/>
        <end position="556"/>
    </location>
</feature>
<feature type="signal peptide" evidence="9">
    <location>
        <begin position="1"/>
        <end position="19"/>
    </location>
</feature>